<name>A0A8U0IFP2_9EURY</name>
<dbReference type="KEGG" id="haxz:M0R88_13325"/>
<dbReference type="InterPro" id="IPR027417">
    <property type="entry name" value="P-loop_NTPase"/>
</dbReference>
<dbReference type="EMBL" id="CP096658">
    <property type="protein sequence ID" value="UPV99495.1"/>
    <property type="molecule type" value="Genomic_DNA"/>
</dbReference>
<evidence type="ECO:0000313" key="2">
    <source>
        <dbReference type="Proteomes" id="UP000830434"/>
    </source>
</evidence>
<dbReference type="Proteomes" id="UP000830434">
    <property type="component" value="Chromosome"/>
</dbReference>
<evidence type="ECO:0008006" key="3">
    <source>
        <dbReference type="Google" id="ProtNLM"/>
    </source>
</evidence>
<accession>A0A8U0IFP2</accession>
<dbReference type="InterPro" id="IPR055927">
    <property type="entry name" value="DUF7504"/>
</dbReference>
<proteinExistence type="predicted"/>
<reference evidence="1" key="1">
    <citation type="submission" date="2022-04" db="EMBL/GenBank/DDBJ databases">
        <title>Diverse halophilic archaea isolated from saline environments.</title>
        <authorList>
            <person name="Cui H.-L."/>
        </authorList>
    </citation>
    <scope>NUCLEOTIDE SEQUENCE</scope>
    <source>
        <strain evidence="1">XZYJT40</strain>
    </source>
</reference>
<keyword evidence="2" id="KW-1185">Reference proteome</keyword>
<dbReference type="Pfam" id="PF24336">
    <property type="entry name" value="DUF7504"/>
    <property type="match status" value="1"/>
</dbReference>
<dbReference type="GeneID" id="72190854"/>
<organism evidence="1 2">
    <name type="scientific">Halorussus gelatinilyticus</name>
    <dbReference type="NCBI Taxonomy" id="2937524"/>
    <lineage>
        <taxon>Archaea</taxon>
        <taxon>Methanobacteriati</taxon>
        <taxon>Methanobacteriota</taxon>
        <taxon>Stenosarchaea group</taxon>
        <taxon>Halobacteria</taxon>
        <taxon>Halobacteriales</taxon>
        <taxon>Haladaptataceae</taxon>
        <taxon>Halorussus</taxon>
    </lineage>
</organism>
<sequence>MSKQRLAPYEFADDLPLGGVEPGTNLLVTGPTMGGARRLALRLVTDGSDRGEGLLLVSTDRAGAKILSECDGLCADLGRSPLGVVDCVSKGTGSGRVADSVETVSSPGDLTGIGIEFSGLYQNIHRSGTERVRAGLYSISTLLMYADFQTVSRFVHTVSGRIAATDGLGVFLIDPATQDEKVVSTMTQLCDARVDVRERDGGRELRVRGLHDQPQEWTAF</sequence>
<dbReference type="AlphaFoldDB" id="A0A8U0IFP2"/>
<evidence type="ECO:0000313" key="1">
    <source>
        <dbReference type="EMBL" id="UPV99495.1"/>
    </source>
</evidence>
<protein>
    <recommendedName>
        <fullName evidence="3">Recombinase RecA</fullName>
    </recommendedName>
</protein>
<dbReference type="Gene3D" id="3.40.50.300">
    <property type="entry name" value="P-loop containing nucleotide triphosphate hydrolases"/>
    <property type="match status" value="1"/>
</dbReference>
<gene>
    <name evidence="1" type="ORF">M0R88_13325</name>
</gene>
<dbReference type="RefSeq" id="WP_248653988.1">
    <property type="nucleotide sequence ID" value="NZ_CP096658.1"/>
</dbReference>